<dbReference type="FunFam" id="3.30.830.10:FF:000005">
    <property type="entry name" value="nardilysin isoform X1"/>
    <property type="match status" value="1"/>
</dbReference>
<feature type="domain" description="Coenzyme PQQ synthesis protein F-like C-terminal lobe" evidence="12">
    <location>
        <begin position="805"/>
        <end position="900"/>
    </location>
</feature>
<feature type="domain" description="Peptidase M16 N-terminal" evidence="9">
    <location>
        <begin position="72"/>
        <end position="206"/>
    </location>
</feature>
<evidence type="ECO:0000256" key="5">
    <source>
        <dbReference type="ARBA" id="ARBA00022801"/>
    </source>
</evidence>
<dbReference type="GO" id="GO:0051603">
    <property type="term" value="P:proteolysis involved in protein catabolic process"/>
    <property type="evidence" value="ECO:0007669"/>
    <property type="project" value="TreeGrafter"/>
</dbReference>
<dbReference type="EMBL" id="JADBJN010000004">
    <property type="protein sequence ID" value="KAG5669690.1"/>
    <property type="molecule type" value="Genomic_DNA"/>
</dbReference>
<dbReference type="Gene3D" id="3.30.830.10">
    <property type="entry name" value="Metalloenzyme, LuxS/M16 peptidase-like"/>
    <property type="match status" value="4"/>
</dbReference>
<feature type="domain" description="Peptidase M16 middle/third" evidence="11">
    <location>
        <begin position="416"/>
        <end position="695"/>
    </location>
</feature>
<proteinExistence type="inferred from homology"/>
<evidence type="ECO:0000256" key="6">
    <source>
        <dbReference type="ARBA" id="ARBA00022833"/>
    </source>
</evidence>
<dbReference type="InterPro" id="IPR054734">
    <property type="entry name" value="PqqF-like_C_4"/>
</dbReference>
<dbReference type="PANTHER" id="PTHR43690">
    <property type="entry name" value="NARDILYSIN"/>
    <property type="match status" value="1"/>
</dbReference>
<evidence type="ECO:0000256" key="1">
    <source>
        <dbReference type="ARBA" id="ARBA00001947"/>
    </source>
</evidence>
<dbReference type="OrthoDB" id="7784541at2759"/>
<dbReference type="Pfam" id="PF22456">
    <property type="entry name" value="PqqF-like_C_4"/>
    <property type="match status" value="1"/>
</dbReference>
<evidence type="ECO:0000259" key="12">
    <source>
        <dbReference type="Pfam" id="PF22456"/>
    </source>
</evidence>
<dbReference type="InterPro" id="IPR001431">
    <property type="entry name" value="Pept_M16_Zn_BS"/>
</dbReference>
<dbReference type="InterPro" id="IPR011249">
    <property type="entry name" value="Metalloenz_LuxS/M16"/>
</dbReference>
<organism evidence="13 14">
    <name type="scientific">Polypedilum vanderplanki</name>
    <name type="common">Sleeping chironomid midge</name>
    <dbReference type="NCBI Taxonomy" id="319348"/>
    <lineage>
        <taxon>Eukaryota</taxon>
        <taxon>Metazoa</taxon>
        <taxon>Ecdysozoa</taxon>
        <taxon>Arthropoda</taxon>
        <taxon>Hexapoda</taxon>
        <taxon>Insecta</taxon>
        <taxon>Pterygota</taxon>
        <taxon>Neoptera</taxon>
        <taxon>Endopterygota</taxon>
        <taxon>Diptera</taxon>
        <taxon>Nematocera</taxon>
        <taxon>Chironomoidea</taxon>
        <taxon>Chironomidae</taxon>
        <taxon>Chironominae</taxon>
        <taxon>Polypedilum</taxon>
        <taxon>Polypedilum</taxon>
    </lineage>
</organism>
<dbReference type="GO" id="GO:0005829">
    <property type="term" value="C:cytosol"/>
    <property type="evidence" value="ECO:0007669"/>
    <property type="project" value="TreeGrafter"/>
</dbReference>
<evidence type="ECO:0000259" key="10">
    <source>
        <dbReference type="Pfam" id="PF05193"/>
    </source>
</evidence>
<name>A0A9J6BJ02_POLVA</name>
<dbReference type="GO" id="GO:0004222">
    <property type="term" value="F:metalloendopeptidase activity"/>
    <property type="evidence" value="ECO:0007669"/>
    <property type="project" value="InterPro"/>
</dbReference>
<evidence type="ECO:0000256" key="3">
    <source>
        <dbReference type="ARBA" id="ARBA00022670"/>
    </source>
</evidence>
<comment type="similarity">
    <text evidence="2 8">Belongs to the peptidase M16 family.</text>
</comment>
<keyword evidence="4" id="KW-0479">Metal-binding</keyword>
<accession>A0A9J6BJ02</accession>
<dbReference type="Proteomes" id="UP001107558">
    <property type="component" value="Chromosome 4"/>
</dbReference>
<dbReference type="Pfam" id="PF05193">
    <property type="entry name" value="Peptidase_M16_C"/>
    <property type="match status" value="1"/>
</dbReference>
<dbReference type="Pfam" id="PF16187">
    <property type="entry name" value="Peptidase_M16_M"/>
    <property type="match status" value="1"/>
</dbReference>
<dbReference type="PROSITE" id="PS00143">
    <property type="entry name" value="INSULINASE"/>
    <property type="match status" value="1"/>
</dbReference>
<protein>
    <recommendedName>
        <fullName evidence="15">Insulin-degrading enzyme</fullName>
    </recommendedName>
</protein>
<keyword evidence="7" id="KW-0482">Metalloprotease</keyword>
<evidence type="ECO:0000256" key="4">
    <source>
        <dbReference type="ARBA" id="ARBA00022723"/>
    </source>
</evidence>
<dbReference type="AlphaFoldDB" id="A0A9J6BJ02"/>
<dbReference type="GO" id="GO:0043171">
    <property type="term" value="P:peptide catabolic process"/>
    <property type="evidence" value="ECO:0007669"/>
    <property type="project" value="TreeGrafter"/>
</dbReference>
<evidence type="ECO:0000256" key="2">
    <source>
        <dbReference type="ARBA" id="ARBA00007261"/>
    </source>
</evidence>
<dbReference type="GO" id="GO:0005739">
    <property type="term" value="C:mitochondrion"/>
    <property type="evidence" value="ECO:0007669"/>
    <property type="project" value="TreeGrafter"/>
</dbReference>
<keyword evidence="6" id="KW-0862">Zinc</keyword>
<comment type="cofactor">
    <cofactor evidence="1">
        <name>Zn(2+)</name>
        <dbReference type="ChEBI" id="CHEBI:29105"/>
    </cofactor>
</comment>
<evidence type="ECO:0000313" key="13">
    <source>
        <dbReference type="EMBL" id="KAG5669690.1"/>
    </source>
</evidence>
<reference evidence="13" key="1">
    <citation type="submission" date="2021-03" db="EMBL/GenBank/DDBJ databases">
        <title>Chromosome level genome of the anhydrobiotic midge Polypedilum vanderplanki.</title>
        <authorList>
            <person name="Yoshida Y."/>
            <person name="Kikawada T."/>
            <person name="Gusev O."/>
        </authorList>
    </citation>
    <scope>NUCLEOTIDE SEQUENCE</scope>
    <source>
        <strain evidence="13">NIAS01</strain>
        <tissue evidence="13">Whole body or cell culture</tissue>
    </source>
</reference>
<dbReference type="InterPro" id="IPR007863">
    <property type="entry name" value="Peptidase_M16_C"/>
</dbReference>
<dbReference type="PANTHER" id="PTHR43690:SF18">
    <property type="entry name" value="INSULIN-DEGRADING ENZYME-RELATED"/>
    <property type="match status" value="1"/>
</dbReference>
<keyword evidence="14" id="KW-1185">Reference proteome</keyword>
<keyword evidence="3" id="KW-0645">Protease</keyword>
<keyword evidence="5" id="KW-0378">Hydrolase</keyword>
<dbReference type="GO" id="GO:0046872">
    <property type="term" value="F:metal ion binding"/>
    <property type="evidence" value="ECO:0007669"/>
    <property type="project" value="UniProtKB-KW"/>
</dbReference>
<dbReference type="InterPro" id="IPR050626">
    <property type="entry name" value="Peptidase_M16"/>
</dbReference>
<dbReference type="FunFam" id="3.30.830.10:FF:000012">
    <property type="entry name" value="Protease 3"/>
    <property type="match status" value="1"/>
</dbReference>
<evidence type="ECO:0008006" key="15">
    <source>
        <dbReference type="Google" id="ProtNLM"/>
    </source>
</evidence>
<dbReference type="InterPro" id="IPR011765">
    <property type="entry name" value="Pept_M16_N"/>
</dbReference>
<dbReference type="SUPFAM" id="SSF63411">
    <property type="entry name" value="LuxS/MPP-like metallohydrolase"/>
    <property type="match status" value="4"/>
</dbReference>
<evidence type="ECO:0000256" key="7">
    <source>
        <dbReference type="ARBA" id="ARBA00023049"/>
    </source>
</evidence>
<dbReference type="InterPro" id="IPR032632">
    <property type="entry name" value="Peptidase_M16_M"/>
</dbReference>
<evidence type="ECO:0000259" key="9">
    <source>
        <dbReference type="Pfam" id="PF00675"/>
    </source>
</evidence>
<comment type="caution">
    <text evidence="13">The sequence shown here is derived from an EMBL/GenBank/DDBJ whole genome shotgun (WGS) entry which is preliminary data.</text>
</comment>
<evidence type="ECO:0000313" key="14">
    <source>
        <dbReference type="Proteomes" id="UP001107558"/>
    </source>
</evidence>
<evidence type="ECO:0000256" key="8">
    <source>
        <dbReference type="RuleBase" id="RU004447"/>
    </source>
</evidence>
<evidence type="ECO:0000259" key="11">
    <source>
        <dbReference type="Pfam" id="PF16187"/>
    </source>
</evidence>
<gene>
    <name evidence="13" type="ORF">PVAND_017573</name>
</gene>
<feature type="domain" description="Peptidase M16 C-terminal" evidence="10">
    <location>
        <begin position="232"/>
        <end position="410"/>
    </location>
</feature>
<dbReference type="Pfam" id="PF00675">
    <property type="entry name" value="Peptidase_M16"/>
    <property type="match status" value="1"/>
</dbReference>
<sequence>MLTTELKNQFRHKLRFKKRPIKSLESKESIPPPIHPKSKVKPLFPEITYNFIKKSQQDPKNYRAIVLPNEIKVTLISDPTTSKSAACMSIEVGHMSDPVDTPGLAHLCEHALFLGSEKFPTNNDFRLFLNENGGSCNAQTFADVTKYFFDVLPDQLEAAIERFSQMFIAPLFENENVIREISAVNNEHEKNLASDAWRLRMVNKRLAVQSHDYTKFGTGNKSTLLKPDICKELKEFHKKFYKTGNLMNLTILGTETLDRLEAMAKKYFMEDIENFGVEIPRWDDKIYDEEMMRTVTYVVPIKDVRTMTLQFQTPCLLEYFRAKPEQYIINCLAYESRGSVLYELRKLRWCTTLNCDHVKYAKGFGFFEIKVDLTDEGYIYMNDIIKLIFQYLNLIKRVGIKNWIFEELKNLAVIEFRFEDEKSPINLVSKISSYMRHYPLTEILTGPTLINEFRIDLIEYVLDMLVPDNLRVIVVDQTPYYKCNCIESIYETKYGVEKIRSSVIREWKICGSNPNFKLPEPNIFIPSDFLWLPIENWSQTYPKIIKDTSLIRVWFKQDEHFRSPKTILTVELKNPTINCDPLNWNMTHIFVWMLQDYLREKFYGATLAGIDLQLCITKAGIRIFIEGFSDKLGLFLETILREIFKFKIDLRHFEDTYDAYLADLKGFEGEKPQHMGIYYLEIILNEQTWSNEELLLAMKVLTLGRLKTFAKEVLTQTNADCLIFGNVNEEKAIELTDIVEDRLEKASRNERQIIILASHSVRERKINEGDFYTFQTINEYHKYNCISYFIQCGLQDDKSNVILDLILQIIRASFFDVLRTQEQQGYLVDCIVRRVNGTQGIKFVVESSKHPEYIEERIKIFLITMHKEIEEMCEEKFLNHKTALKSKKKQKPLTLAGQFWQYHKEIVIQNYHFNRHQVEASILKEISLKDICEFYEAHISPDSASQKIISIHIISKETMKKTRHLPSSVINKIENLIDFKNTLQLNPRKKLKSLRQFYSRNINKKTKRH</sequence>